<comment type="caution">
    <text evidence="11">The sequence shown here is derived from an EMBL/GenBank/DDBJ whole genome shotgun (WGS) entry which is preliminary data.</text>
</comment>
<reference evidence="11 12" key="1">
    <citation type="submission" date="2023-01" db="EMBL/GenBank/DDBJ databases">
        <title>Vibrio sp. KJ40-1 sp.nov, isolated from marine algae.</title>
        <authorList>
            <person name="Butt M."/>
            <person name="Kim J.M.J."/>
            <person name="Jeon C.O.C."/>
        </authorList>
    </citation>
    <scope>NUCLEOTIDE SEQUENCE [LARGE SCALE GENOMIC DNA]</scope>
    <source>
        <strain evidence="11 12">KJ40-1</strain>
    </source>
</reference>
<evidence type="ECO:0000256" key="7">
    <source>
        <dbReference type="ARBA" id="ARBA00023136"/>
    </source>
</evidence>
<protein>
    <recommendedName>
        <fullName evidence="8">ABC-type dipeptide transporter</fullName>
        <ecNumber evidence="8">7.4.2.9</ecNumber>
    </recommendedName>
</protein>
<evidence type="ECO:0000256" key="4">
    <source>
        <dbReference type="ARBA" id="ARBA00022475"/>
    </source>
</evidence>
<dbReference type="Pfam" id="PF00005">
    <property type="entry name" value="ABC_tran"/>
    <property type="match status" value="1"/>
</dbReference>
<evidence type="ECO:0000313" key="11">
    <source>
        <dbReference type="EMBL" id="MDB1123370.1"/>
    </source>
</evidence>
<evidence type="ECO:0000256" key="2">
    <source>
        <dbReference type="ARBA" id="ARBA00005417"/>
    </source>
</evidence>
<dbReference type="InterPro" id="IPR050388">
    <property type="entry name" value="ABC_Ni/Peptide_Import"/>
</dbReference>
<keyword evidence="7" id="KW-0472">Membrane</keyword>
<dbReference type="GO" id="GO:0005524">
    <property type="term" value="F:ATP binding"/>
    <property type="evidence" value="ECO:0007669"/>
    <property type="project" value="UniProtKB-KW"/>
</dbReference>
<feature type="domain" description="ABC transporter" evidence="10">
    <location>
        <begin position="12"/>
        <end position="259"/>
    </location>
</feature>
<keyword evidence="4" id="KW-1003">Cell membrane</keyword>
<dbReference type="InterPro" id="IPR003439">
    <property type="entry name" value="ABC_transporter-like_ATP-bd"/>
</dbReference>
<evidence type="ECO:0000259" key="10">
    <source>
        <dbReference type="PROSITE" id="PS50893"/>
    </source>
</evidence>
<sequence>MSHLNKLYGNLLEVENLNVEFPSVYGAVHAVRNISFNMGREKVAIVGESGSGKSQAGRALLGLSQGNVSADKLRFDGLNLQNLSTRAYREIRGKRISMVMQDPKYSLNPVMTIGKQMVEACQIQMKLSKKQSYKRCIDMLEAVRIRNPQRVFKAYPHEVSGGMGQRIMIAMMLLSNPDLLIADEPTSALDVTVQLQVLAIMDDLVKERGMGLILISHDLPLVASFCDRILVMYAGRIVEEIEASKLEQAQHPYTKGLLSCLPSNVVKGQPLSTLQRQDSWLNATLGSRGELV</sequence>
<name>A0ABT4YPH5_9VIBR</name>
<dbReference type="Proteomes" id="UP001210678">
    <property type="component" value="Unassembled WGS sequence"/>
</dbReference>
<keyword evidence="5" id="KW-0547">Nucleotide-binding</keyword>
<dbReference type="PANTHER" id="PTHR43297:SF2">
    <property type="entry name" value="DIPEPTIDE TRANSPORT ATP-BINDING PROTEIN DPPD"/>
    <property type="match status" value="1"/>
</dbReference>
<evidence type="ECO:0000256" key="5">
    <source>
        <dbReference type="ARBA" id="ARBA00022741"/>
    </source>
</evidence>
<dbReference type="SMART" id="SM00382">
    <property type="entry name" value="AAA"/>
    <property type="match status" value="1"/>
</dbReference>
<gene>
    <name evidence="11" type="ORF">PGX00_06720</name>
</gene>
<organism evidence="11 12">
    <name type="scientific">Vibrio algarum</name>
    <dbReference type="NCBI Taxonomy" id="3020714"/>
    <lineage>
        <taxon>Bacteria</taxon>
        <taxon>Pseudomonadati</taxon>
        <taxon>Pseudomonadota</taxon>
        <taxon>Gammaproteobacteria</taxon>
        <taxon>Vibrionales</taxon>
        <taxon>Vibrionaceae</taxon>
        <taxon>Vibrio</taxon>
    </lineage>
</organism>
<keyword evidence="3" id="KW-0813">Transport</keyword>
<dbReference type="CDD" id="cd03257">
    <property type="entry name" value="ABC_NikE_OppD_transporters"/>
    <property type="match status" value="1"/>
</dbReference>
<evidence type="ECO:0000256" key="9">
    <source>
        <dbReference type="ARBA" id="ARBA00047356"/>
    </source>
</evidence>
<dbReference type="InterPro" id="IPR003593">
    <property type="entry name" value="AAA+_ATPase"/>
</dbReference>
<dbReference type="SUPFAM" id="SSF52540">
    <property type="entry name" value="P-loop containing nucleoside triphosphate hydrolases"/>
    <property type="match status" value="1"/>
</dbReference>
<dbReference type="InterPro" id="IPR027417">
    <property type="entry name" value="P-loop_NTPase"/>
</dbReference>
<evidence type="ECO:0000256" key="6">
    <source>
        <dbReference type="ARBA" id="ARBA00022840"/>
    </source>
</evidence>
<dbReference type="PROSITE" id="PS50893">
    <property type="entry name" value="ABC_TRANSPORTER_2"/>
    <property type="match status" value="1"/>
</dbReference>
<evidence type="ECO:0000256" key="1">
    <source>
        <dbReference type="ARBA" id="ARBA00004417"/>
    </source>
</evidence>
<keyword evidence="12" id="KW-1185">Reference proteome</keyword>
<evidence type="ECO:0000256" key="8">
    <source>
        <dbReference type="ARBA" id="ARBA00038852"/>
    </source>
</evidence>
<dbReference type="Gene3D" id="3.40.50.300">
    <property type="entry name" value="P-loop containing nucleotide triphosphate hydrolases"/>
    <property type="match status" value="1"/>
</dbReference>
<dbReference type="PANTHER" id="PTHR43297">
    <property type="entry name" value="OLIGOPEPTIDE TRANSPORT ATP-BINDING PROTEIN APPD"/>
    <property type="match status" value="1"/>
</dbReference>
<keyword evidence="6 11" id="KW-0067">ATP-binding</keyword>
<accession>A0ABT4YPH5</accession>
<dbReference type="EC" id="7.4.2.9" evidence="8"/>
<evidence type="ECO:0000313" key="12">
    <source>
        <dbReference type="Proteomes" id="UP001210678"/>
    </source>
</evidence>
<comment type="similarity">
    <text evidence="2">Belongs to the ABC transporter superfamily.</text>
</comment>
<comment type="catalytic activity">
    <reaction evidence="9">
        <text>a dipeptide(out) + ATP + H2O = a dipeptide(in) + ADP + phosphate + H(+)</text>
        <dbReference type="Rhea" id="RHEA:23120"/>
        <dbReference type="ChEBI" id="CHEBI:15377"/>
        <dbReference type="ChEBI" id="CHEBI:15378"/>
        <dbReference type="ChEBI" id="CHEBI:30616"/>
        <dbReference type="ChEBI" id="CHEBI:43474"/>
        <dbReference type="ChEBI" id="CHEBI:90799"/>
        <dbReference type="ChEBI" id="CHEBI:456216"/>
        <dbReference type="EC" id="7.4.2.9"/>
    </reaction>
</comment>
<proteinExistence type="inferred from homology"/>
<comment type="subcellular location">
    <subcellularLocation>
        <location evidence="1">Cell inner membrane</location>
        <topology evidence="1">Peripheral membrane protein</topology>
    </subcellularLocation>
</comment>
<dbReference type="RefSeq" id="WP_272133869.1">
    <property type="nucleotide sequence ID" value="NZ_JAQLOI010000001.1"/>
</dbReference>
<dbReference type="EMBL" id="JAQLOI010000001">
    <property type="protein sequence ID" value="MDB1123370.1"/>
    <property type="molecule type" value="Genomic_DNA"/>
</dbReference>
<evidence type="ECO:0000256" key="3">
    <source>
        <dbReference type="ARBA" id="ARBA00022448"/>
    </source>
</evidence>